<accession>A0A4R1NMV7</accession>
<comment type="caution">
    <text evidence="1">The sequence shown here is derived from an EMBL/GenBank/DDBJ whole genome shotgun (WGS) entry which is preliminary data.</text>
</comment>
<name>A0A4R1NMV7_9RHOB</name>
<sequence length="40" mass="4758">MQWFSELNWLALLFLAPVPFVVRAVSLVEEVARITDRKRR</sequence>
<dbReference type="AlphaFoldDB" id="A0A4R1NMV7"/>
<dbReference type="EMBL" id="SMGR01000001">
    <property type="protein sequence ID" value="TCL09091.1"/>
    <property type="molecule type" value="Genomic_DNA"/>
</dbReference>
<dbReference type="RefSeq" id="WP_279432481.1">
    <property type="nucleotide sequence ID" value="NZ_SMGR01000001.1"/>
</dbReference>
<organism evidence="1 2">
    <name type="scientific">Shimia isoporae</name>
    <dbReference type="NCBI Taxonomy" id="647720"/>
    <lineage>
        <taxon>Bacteria</taxon>
        <taxon>Pseudomonadati</taxon>
        <taxon>Pseudomonadota</taxon>
        <taxon>Alphaproteobacteria</taxon>
        <taxon>Rhodobacterales</taxon>
        <taxon>Roseobacteraceae</taxon>
    </lineage>
</organism>
<evidence type="ECO:0000313" key="1">
    <source>
        <dbReference type="EMBL" id="TCL09091.1"/>
    </source>
</evidence>
<evidence type="ECO:0000313" key="2">
    <source>
        <dbReference type="Proteomes" id="UP000295673"/>
    </source>
</evidence>
<gene>
    <name evidence="1" type="ORF">BXY66_1134</name>
</gene>
<reference evidence="1 2" key="1">
    <citation type="submission" date="2019-03" db="EMBL/GenBank/DDBJ databases">
        <title>Genomic Encyclopedia of Archaeal and Bacterial Type Strains, Phase II (KMG-II): from individual species to whole genera.</title>
        <authorList>
            <person name="Goeker M."/>
        </authorList>
    </citation>
    <scope>NUCLEOTIDE SEQUENCE [LARGE SCALE GENOMIC DNA]</scope>
    <source>
        <strain evidence="1 2">DSM 26433</strain>
    </source>
</reference>
<proteinExistence type="predicted"/>
<dbReference type="Proteomes" id="UP000295673">
    <property type="component" value="Unassembled WGS sequence"/>
</dbReference>
<keyword evidence="2" id="KW-1185">Reference proteome</keyword>
<protein>
    <submittedName>
        <fullName evidence="1">Uncharacterized protein</fullName>
    </submittedName>
</protein>